<dbReference type="InterPro" id="IPR000481">
    <property type="entry name" value="GPCR_Pheromne_B_alpha_rcpt"/>
</dbReference>
<keyword evidence="5 11" id="KW-1133">Transmembrane helix</keyword>
<feature type="transmembrane region" description="Helical" evidence="11">
    <location>
        <begin position="109"/>
        <end position="132"/>
    </location>
</feature>
<sequence>MSYPNYIFSIFSFLGFLCCAIPFPWHLEAWNVGTCLYMLWVGSSCLIFFINSIIWTGNAYDVGKLWCDITTKWLIGASIAVPTAALCINRRLYHIASVRAVHTGQADKLRTVVIDLAIGMGVPSLIMILHFIPQGHRYNVFEDVGCFPFVWNATTAYAVTWAPHLVISLISLVYCVLTIKAFWQTRSQLNELLSSGGYRNLNTARYFRLMALAGTDAICTTPMVILVIVQNINLGVIEWIGWSDAHILWDRVDQFPSMLWANSSMGPVLELNRWAFPACAFVFFAFFGFADEAMKNYRSAAKSISRTIGLSTASEETFNGAGSKSKGINASNGTLPSFVRKTKRNSLDSISDGTSSHIGSEKQEKHPDIFNPDFSYGALTLNDAGGILAAPSASASTSSVSTPVDTKPPAFPPPALTRSSSEIEETSRTPSPTQAHDEKRAHTPDMV</sequence>
<dbReference type="PRINTS" id="PR00899">
    <property type="entry name" value="GPCRSTE3"/>
</dbReference>
<evidence type="ECO:0000256" key="3">
    <source>
        <dbReference type="ARBA" id="ARBA00022507"/>
    </source>
</evidence>
<feature type="transmembrane region" description="Helical" evidence="11">
    <location>
        <begin position="37"/>
        <end position="57"/>
    </location>
</feature>
<evidence type="ECO:0000256" key="6">
    <source>
        <dbReference type="ARBA" id="ARBA00023040"/>
    </source>
</evidence>
<feature type="transmembrane region" description="Helical" evidence="11">
    <location>
        <begin position="6"/>
        <end position="25"/>
    </location>
</feature>
<comment type="similarity">
    <text evidence="2">Belongs to the G-protein coupled receptor 4 family.</text>
</comment>
<evidence type="ECO:0000313" key="12">
    <source>
        <dbReference type="EMBL" id="AGC59705.1"/>
    </source>
</evidence>
<name>L7UZQ4_9AGAR</name>
<evidence type="ECO:0000256" key="10">
    <source>
        <dbReference type="SAM" id="MobiDB-lite"/>
    </source>
</evidence>
<dbReference type="GO" id="GO:0000750">
    <property type="term" value="P:pheromone-dependent signal transduction involved in conjugation with cellular fusion"/>
    <property type="evidence" value="ECO:0007669"/>
    <property type="project" value="TreeGrafter"/>
</dbReference>
<feature type="transmembrane region" description="Helical" evidence="11">
    <location>
        <begin position="274"/>
        <end position="290"/>
    </location>
</feature>
<dbReference type="PANTHER" id="PTHR28097:SF1">
    <property type="entry name" value="PHEROMONE A FACTOR RECEPTOR"/>
    <property type="match status" value="1"/>
</dbReference>
<dbReference type="EMBL" id="JX982140">
    <property type="protein sequence ID" value="AGC59705.1"/>
    <property type="molecule type" value="Genomic_DNA"/>
</dbReference>
<dbReference type="PANTHER" id="PTHR28097">
    <property type="entry name" value="PHEROMONE A FACTOR RECEPTOR"/>
    <property type="match status" value="1"/>
</dbReference>
<evidence type="ECO:0000256" key="7">
    <source>
        <dbReference type="ARBA" id="ARBA00023136"/>
    </source>
</evidence>
<feature type="compositionally biased region" description="Polar residues" evidence="10">
    <location>
        <begin position="347"/>
        <end position="358"/>
    </location>
</feature>
<dbReference type="Pfam" id="PF02076">
    <property type="entry name" value="STE3"/>
    <property type="match status" value="1"/>
</dbReference>
<gene>
    <name evidence="12" type="primary">ste3.2</name>
</gene>
<feature type="region of interest" description="Disordered" evidence="10">
    <location>
        <begin position="395"/>
        <end position="447"/>
    </location>
</feature>
<keyword evidence="3" id="KW-0589">Pheromone response</keyword>
<comment type="subcellular location">
    <subcellularLocation>
        <location evidence="1">Membrane</location>
        <topology evidence="1">Multi-pass membrane protein</topology>
    </subcellularLocation>
</comment>
<dbReference type="GO" id="GO:0004934">
    <property type="term" value="F:mating-type alpha-factor pheromone receptor activity"/>
    <property type="evidence" value="ECO:0007669"/>
    <property type="project" value="InterPro"/>
</dbReference>
<accession>L7UZQ4</accession>
<evidence type="ECO:0000256" key="4">
    <source>
        <dbReference type="ARBA" id="ARBA00022692"/>
    </source>
</evidence>
<keyword evidence="6" id="KW-0297">G-protein coupled receptor</keyword>
<evidence type="ECO:0000256" key="8">
    <source>
        <dbReference type="ARBA" id="ARBA00023170"/>
    </source>
</evidence>
<dbReference type="AlphaFoldDB" id="L7UZQ4"/>
<organism evidence="12">
    <name type="scientific">Volvariella volvacea</name>
    <dbReference type="NCBI Taxonomy" id="36659"/>
    <lineage>
        <taxon>Eukaryota</taxon>
        <taxon>Fungi</taxon>
        <taxon>Dikarya</taxon>
        <taxon>Basidiomycota</taxon>
        <taxon>Agaricomycotina</taxon>
        <taxon>Agaricomycetes</taxon>
        <taxon>Agaricomycetidae</taxon>
        <taxon>Agaricales</taxon>
        <taxon>Pluteineae</taxon>
        <taxon>Pluteaceae</taxon>
        <taxon>Volvariella</taxon>
    </lineage>
</organism>
<evidence type="ECO:0000256" key="1">
    <source>
        <dbReference type="ARBA" id="ARBA00004141"/>
    </source>
</evidence>
<feature type="transmembrane region" description="Helical" evidence="11">
    <location>
        <begin position="161"/>
        <end position="183"/>
    </location>
</feature>
<keyword evidence="7 11" id="KW-0472">Membrane</keyword>
<feature type="region of interest" description="Disordered" evidence="10">
    <location>
        <begin position="346"/>
        <end position="369"/>
    </location>
</feature>
<dbReference type="CDD" id="cd14966">
    <property type="entry name" value="7tmD_STE3"/>
    <property type="match status" value="1"/>
</dbReference>
<keyword evidence="4 11" id="KW-0812">Transmembrane</keyword>
<dbReference type="InterPro" id="IPR001499">
    <property type="entry name" value="GPCR_STE3"/>
</dbReference>
<protein>
    <submittedName>
        <fullName evidence="12">Ste3-like pheromone receptor 2</fullName>
    </submittedName>
</protein>
<keyword evidence="9" id="KW-0807">Transducer</keyword>
<feature type="compositionally biased region" description="Low complexity" evidence="10">
    <location>
        <begin position="395"/>
        <end position="404"/>
    </location>
</feature>
<evidence type="ECO:0000256" key="9">
    <source>
        <dbReference type="ARBA" id="ARBA00023224"/>
    </source>
</evidence>
<feature type="transmembrane region" description="Helical" evidence="11">
    <location>
        <begin position="69"/>
        <end position="88"/>
    </location>
</feature>
<dbReference type="PRINTS" id="PR00901">
    <property type="entry name" value="PHEROMONEBAR"/>
</dbReference>
<dbReference type="GO" id="GO:0005886">
    <property type="term" value="C:plasma membrane"/>
    <property type="evidence" value="ECO:0007669"/>
    <property type="project" value="TreeGrafter"/>
</dbReference>
<proteinExistence type="inferred from homology"/>
<reference evidence="12" key="1">
    <citation type="submission" date="2012-10" db="EMBL/GenBank/DDBJ databases">
        <title>Genome sequencing, a new way to reveal the sex of basidiomyces Volvariella volvacea.</title>
        <authorList>
            <person name="Xie B.G."/>
            <person name="Chen B.Z."/>
        </authorList>
    </citation>
    <scope>NUCLEOTIDE SEQUENCE</scope>
    <source>
        <strain evidence="12">PYd21</strain>
    </source>
</reference>
<feature type="compositionally biased region" description="Basic and acidic residues" evidence="10">
    <location>
        <begin position="359"/>
        <end position="368"/>
    </location>
</feature>
<feature type="compositionally biased region" description="Basic and acidic residues" evidence="10">
    <location>
        <begin position="435"/>
        <end position="447"/>
    </location>
</feature>
<feature type="transmembrane region" description="Helical" evidence="11">
    <location>
        <begin position="209"/>
        <end position="229"/>
    </location>
</feature>
<evidence type="ECO:0000256" key="5">
    <source>
        <dbReference type="ARBA" id="ARBA00022989"/>
    </source>
</evidence>
<evidence type="ECO:0000256" key="11">
    <source>
        <dbReference type="SAM" id="Phobius"/>
    </source>
</evidence>
<keyword evidence="8 12" id="KW-0675">Receptor</keyword>
<evidence type="ECO:0000256" key="2">
    <source>
        <dbReference type="ARBA" id="ARBA00011085"/>
    </source>
</evidence>